<accession>A0A7Y9X162</accession>
<reference evidence="2 3" key="1">
    <citation type="submission" date="2020-07" db="EMBL/GenBank/DDBJ databases">
        <title>Sequencing the genomes of 1000 actinobacteria strains.</title>
        <authorList>
            <person name="Klenk H.-P."/>
        </authorList>
    </citation>
    <scope>NUCLEOTIDE SEQUENCE [LARGE SCALE GENOMIC DNA]</scope>
    <source>
        <strain evidence="2 3">DSM 45876</strain>
    </source>
</reference>
<name>A0A7Y9X162_9ACTN</name>
<evidence type="ECO:0000313" key="3">
    <source>
        <dbReference type="Proteomes" id="UP000523545"/>
    </source>
</evidence>
<comment type="caution">
    <text evidence="2">The sequence shown here is derived from an EMBL/GenBank/DDBJ whole genome shotgun (WGS) entry which is preliminary data.</text>
</comment>
<dbReference type="AlphaFoldDB" id="A0A7Y9X162"/>
<dbReference type="EMBL" id="JACCHK010000001">
    <property type="protein sequence ID" value="NYH43311.1"/>
    <property type="molecule type" value="Genomic_DNA"/>
</dbReference>
<keyword evidence="1" id="KW-0812">Transmembrane</keyword>
<dbReference type="RefSeq" id="WP_179780918.1">
    <property type="nucleotide sequence ID" value="NZ_JACCHK010000001.1"/>
</dbReference>
<gene>
    <name evidence="2" type="ORF">HNR22_003038</name>
</gene>
<keyword evidence="3" id="KW-1185">Reference proteome</keyword>
<protein>
    <submittedName>
        <fullName evidence="2">Uncharacterized protein</fullName>
    </submittedName>
</protein>
<feature type="transmembrane region" description="Helical" evidence="1">
    <location>
        <begin position="42"/>
        <end position="62"/>
    </location>
</feature>
<sequence>MNLTDLPQVLDERSGDPAKQVMHDVRLRGVRAKVMARRRRRIATWTTCAVVALGGVATAAVAPGLHADVTPVPGDSPSPVRTIDGFPEYADGARLVAVKSATLPERRVELTIVPTTLDLVVSSRCDDALLQEQLSINGHDLVAQGDCGAGHLGPGWANYDVAVGRPSTFVLTITGKRQLNQSGDIQTQVPSSGTFGLAIGERVPLDQYPVPSRSSSSSHPEQD</sequence>
<proteinExistence type="predicted"/>
<dbReference type="Proteomes" id="UP000523545">
    <property type="component" value="Unassembled WGS sequence"/>
</dbReference>
<keyword evidence="1" id="KW-0472">Membrane</keyword>
<keyword evidence="1" id="KW-1133">Transmembrane helix</keyword>
<evidence type="ECO:0000256" key="1">
    <source>
        <dbReference type="SAM" id="Phobius"/>
    </source>
</evidence>
<evidence type="ECO:0000313" key="2">
    <source>
        <dbReference type="EMBL" id="NYH43311.1"/>
    </source>
</evidence>
<organism evidence="2 3">
    <name type="scientific">Micromonospora jinlongensis</name>
    <dbReference type="NCBI Taxonomy" id="1287877"/>
    <lineage>
        <taxon>Bacteria</taxon>
        <taxon>Bacillati</taxon>
        <taxon>Actinomycetota</taxon>
        <taxon>Actinomycetes</taxon>
        <taxon>Micromonosporales</taxon>
        <taxon>Micromonosporaceae</taxon>
        <taxon>Micromonospora</taxon>
    </lineage>
</organism>